<dbReference type="EMBL" id="BARU01024428">
    <property type="protein sequence ID" value="GAH49294.1"/>
    <property type="molecule type" value="Genomic_DNA"/>
</dbReference>
<accession>X1H603</accession>
<proteinExistence type="predicted"/>
<sequence length="51" mass="5433">MARFTFKLNRLAKLEFVGDFGIKEVLPSLLLGGGAIPACLKLATIIGRGKS</sequence>
<name>X1H603_9ZZZZ</name>
<evidence type="ECO:0000313" key="1">
    <source>
        <dbReference type="EMBL" id="GAH49294.1"/>
    </source>
</evidence>
<dbReference type="AlphaFoldDB" id="X1H603"/>
<reference evidence="1" key="1">
    <citation type="journal article" date="2014" name="Front. Microbiol.">
        <title>High frequency of phylogenetically diverse reductive dehalogenase-homologous genes in deep subseafloor sedimentary metagenomes.</title>
        <authorList>
            <person name="Kawai M."/>
            <person name="Futagami T."/>
            <person name="Toyoda A."/>
            <person name="Takaki Y."/>
            <person name="Nishi S."/>
            <person name="Hori S."/>
            <person name="Arai W."/>
            <person name="Tsubouchi T."/>
            <person name="Morono Y."/>
            <person name="Uchiyama I."/>
            <person name="Ito T."/>
            <person name="Fujiyama A."/>
            <person name="Inagaki F."/>
            <person name="Takami H."/>
        </authorList>
    </citation>
    <scope>NUCLEOTIDE SEQUENCE</scope>
    <source>
        <strain evidence="1">Expedition CK06-06</strain>
    </source>
</reference>
<comment type="caution">
    <text evidence="1">The sequence shown here is derived from an EMBL/GenBank/DDBJ whole genome shotgun (WGS) entry which is preliminary data.</text>
</comment>
<organism evidence="1">
    <name type="scientific">marine sediment metagenome</name>
    <dbReference type="NCBI Taxonomy" id="412755"/>
    <lineage>
        <taxon>unclassified sequences</taxon>
        <taxon>metagenomes</taxon>
        <taxon>ecological metagenomes</taxon>
    </lineage>
</organism>
<gene>
    <name evidence="1" type="ORF">S03H2_39497</name>
</gene>
<protein>
    <submittedName>
        <fullName evidence="1">Uncharacterized protein</fullName>
    </submittedName>
</protein>